<evidence type="ECO:0000313" key="3">
    <source>
        <dbReference type="Proteomes" id="UP001151760"/>
    </source>
</evidence>
<reference evidence="2" key="1">
    <citation type="journal article" date="2022" name="Int. J. Mol. Sci.">
        <title>Draft Genome of Tanacetum Coccineum: Genomic Comparison of Closely Related Tanacetum-Family Plants.</title>
        <authorList>
            <person name="Yamashiro T."/>
            <person name="Shiraishi A."/>
            <person name="Nakayama K."/>
            <person name="Satake H."/>
        </authorList>
    </citation>
    <scope>NUCLEOTIDE SEQUENCE</scope>
</reference>
<accession>A0ABQ5HA74</accession>
<evidence type="ECO:0000256" key="1">
    <source>
        <dbReference type="SAM" id="MobiDB-lite"/>
    </source>
</evidence>
<name>A0ABQ5HA74_9ASTR</name>
<reference evidence="2" key="2">
    <citation type="submission" date="2022-01" db="EMBL/GenBank/DDBJ databases">
        <authorList>
            <person name="Yamashiro T."/>
            <person name="Shiraishi A."/>
            <person name="Satake H."/>
            <person name="Nakayama K."/>
        </authorList>
    </citation>
    <scope>NUCLEOTIDE SEQUENCE</scope>
</reference>
<keyword evidence="3" id="KW-1185">Reference proteome</keyword>
<proteinExistence type="predicted"/>
<evidence type="ECO:0008006" key="4">
    <source>
        <dbReference type="Google" id="ProtNLM"/>
    </source>
</evidence>
<sequence>MVGAGHAMYTDRFHELARLVPHLVTPENKRIKRYIVGLAPQICGMVTAMEPTTIQSVILKVEVLTDEAIRNGSLKKITEKRGNGGEPSRDGNVKDDNKRSRTGKAFATTTNPVRKEYTDSAPKCTNCNFHHNPEMPCRMCTNYNRLGHFAKDFRAGPIMVNPLNARNSTTTCGACFEYGGTDHYKATCPRLNRAPGQGGNHPNQAMAIEGCQGHGNNGIQERGRVFVMGAEEARQDLNIMMGTFT</sequence>
<dbReference type="Proteomes" id="UP001151760">
    <property type="component" value="Unassembled WGS sequence"/>
</dbReference>
<evidence type="ECO:0000313" key="2">
    <source>
        <dbReference type="EMBL" id="GJT84344.1"/>
    </source>
</evidence>
<gene>
    <name evidence="2" type="ORF">Tco_1058686</name>
</gene>
<protein>
    <recommendedName>
        <fullName evidence="4">Reverse transcriptase domain-containing protein</fullName>
    </recommendedName>
</protein>
<feature type="region of interest" description="Disordered" evidence="1">
    <location>
        <begin position="78"/>
        <end position="109"/>
    </location>
</feature>
<organism evidence="2 3">
    <name type="scientific">Tanacetum coccineum</name>
    <dbReference type="NCBI Taxonomy" id="301880"/>
    <lineage>
        <taxon>Eukaryota</taxon>
        <taxon>Viridiplantae</taxon>
        <taxon>Streptophyta</taxon>
        <taxon>Embryophyta</taxon>
        <taxon>Tracheophyta</taxon>
        <taxon>Spermatophyta</taxon>
        <taxon>Magnoliopsida</taxon>
        <taxon>eudicotyledons</taxon>
        <taxon>Gunneridae</taxon>
        <taxon>Pentapetalae</taxon>
        <taxon>asterids</taxon>
        <taxon>campanulids</taxon>
        <taxon>Asterales</taxon>
        <taxon>Asteraceae</taxon>
        <taxon>Asteroideae</taxon>
        <taxon>Anthemideae</taxon>
        <taxon>Anthemidinae</taxon>
        <taxon>Tanacetum</taxon>
    </lineage>
</organism>
<feature type="compositionally biased region" description="Basic and acidic residues" evidence="1">
    <location>
        <begin position="78"/>
        <end position="99"/>
    </location>
</feature>
<dbReference type="EMBL" id="BQNB010019349">
    <property type="protein sequence ID" value="GJT84344.1"/>
    <property type="molecule type" value="Genomic_DNA"/>
</dbReference>
<comment type="caution">
    <text evidence="2">The sequence shown here is derived from an EMBL/GenBank/DDBJ whole genome shotgun (WGS) entry which is preliminary data.</text>
</comment>